<keyword evidence="1" id="KW-1185">Reference proteome</keyword>
<organism evidence="1 2">
    <name type="scientific">Nicrophorus vespilloides</name>
    <name type="common">Boreal carrion beetle</name>
    <dbReference type="NCBI Taxonomy" id="110193"/>
    <lineage>
        <taxon>Eukaryota</taxon>
        <taxon>Metazoa</taxon>
        <taxon>Ecdysozoa</taxon>
        <taxon>Arthropoda</taxon>
        <taxon>Hexapoda</taxon>
        <taxon>Insecta</taxon>
        <taxon>Pterygota</taxon>
        <taxon>Neoptera</taxon>
        <taxon>Endopterygota</taxon>
        <taxon>Coleoptera</taxon>
        <taxon>Polyphaga</taxon>
        <taxon>Staphyliniformia</taxon>
        <taxon>Silphidae</taxon>
        <taxon>Nicrophorinae</taxon>
        <taxon>Nicrophorus</taxon>
    </lineage>
</organism>
<dbReference type="RefSeq" id="XP_017773187.1">
    <property type="nucleotide sequence ID" value="XM_017917698.1"/>
</dbReference>
<reference evidence="2" key="1">
    <citation type="submission" date="2025-08" db="UniProtKB">
        <authorList>
            <consortium name="RefSeq"/>
        </authorList>
    </citation>
    <scope>IDENTIFICATION</scope>
    <source>
        <tissue evidence="2">Whole Larva</tissue>
    </source>
</reference>
<evidence type="ECO:0000313" key="2">
    <source>
        <dbReference type="RefSeq" id="XP_017773187.1"/>
    </source>
</evidence>
<dbReference type="Proteomes" id="UP000695000">
    <property type="component" value="Unplaced"/>
</dbReference>
<proteinExistence type="predicted"/>
<protein>
    <submittedName>
        <fullName evidence="2">Uncharacterized protein LOC108560238</fullName>
    </submittedName>
</protein>
<sequence length="124" mass="14081">MRDLSGPRVRNLAEEFRPDIHEHRPPTLHADELEKRIPLAAQTSDCAELEELQELLHFPEEVALRLADTEYQLFYKVHPVQYVRQVALELRGASGTSADNLPGISTSSSAQQLSVPHLIKRFNE</sequence>
<accession>A0ABM1MF37</accession>
<evidence type="ECO:0000313" key="1">
    <source>
        <dbReference type="Proteomes" id="UP000695000"/>
    </source>
</evidence>
<gene>
    <name evidence="2" type="primary">LOC108560238</name>
</gene>
<dbReference type="GeneID" id="108560238"/>
<feature type="non-terminal residue" evidence="2">
    <location>
        <position position="124"/>
    </location>
</feature>
<name>A0ABM1MF37_NICVS</name>